<dbReference type="GO" id="GO:0015424">
    <property type="term" value="F:ABC-type amino acid transporter activity"/>
    <property type="evidence" value="ECO:0007669"/>
    <property type="project" value="InterPro"/>
</dbReference>
<evidence type="ECO:0000256" key="2">
    <source>
        <dbReference type="ARBA" id="ARBA00005417"/>
    </source>
</evidence>
<geneLocation type="plasmid" evidence="9">
    <name>megaplasmid 2</name>
</geneLocation>
<evidence type="ECO:0000313" key="9">
    <source>
        <dbReference type="EMBL" id="AAQ87277.1"/>
    </source>
</evidence>
<name>Q6W1U1_SINFN</name>
<dbReference type="RefSeq" id="WP_012706414.1">
    <property type="nucleotide sequence ID" value="NC_012586.1"/>
</dbReference>
<geneLocation type="plasmid" evidence="10">
    <name>pNGR234b</name>
</geneLocation>
<dbReference type="GO" id="GO:0005886">
    <property type="term" value="C:plasma membrane"/>
    <property type="evidence" value="ECO:0007669"/>
    <property type="project" value="UniProtKB-SubCell"/>
</dbReference>
<proteinExistence type="inferred from homology"/>
<keyword evidence="5" id="KW-0547">Nucleotide-binding</keyword>
<evidence type="ECO:0000256" key="5">
    <source>
        <dbReference type="ARBA" id="ARBA00022741"/>
    </source>
</evidence>
<evidence type="ECO:0000259" key="8">
    <source>
        <dbReference type="PROSITE" id="PS50893"/>
    </source>
</evidence>
<dbReference type="SUPFAM" id="SSF52540">
    <property type="entry name" value="P-loop containing nucleoside triphosphate hydrolases"/>
    <property type="match status" value="1"/>
</dbReference>
<dbReference type="InterPro" id="IPR027417">
    <property type="entry name" value="P-loop_NTPase"/>
</dbReference>
<dbReference type="HOGENOM" id="CLU_000604_1_22_5"/>
<evidence type="ECO:0000256" key="3">
    <source>
        <dbReference type="ARBA" id="ARBA00022448"/>
    </source>
</evidence>
<dbReference type="CDD" id="cd03262">
    <property type="entry name" value="ABC_HisP_GlnQ"/>
    <property type="match status" value="1"/>
</dbReference>
<dbReference type="EMBL" id="AY316747">
    <property type="protein sequence ID" value="AAQ87277.1"/>
    <property type="molecule type" value="Genomic_DNA"/>
</dbReference>
<dbReference type="AlphaFoldDB" id="Q6W1U1"/>
<dbReference type="InterPro" id="IPR050086">
    <property type="entry name" value="MetN_ABC_transporter-like"/>
</dbReference>
<evidence type="ECO:0000256" key="4">
    <source>
        <dbReference type="ARBA" id="ARBA00022475"/>
    </source>
</evidence>
<dbReference type="PANTHER" id="PTHR43166:SF35">
    <property type="entry name" value="L-CYSTINE IMPORT ATP-BINDING PROTEIN TCYN"/>
    <property type="match status" value="1"/>
</dbReference>
<reference evidence="10 11" key="3">
    <citation type="journal article" date="2009" name="Appl. Environ. Microbiol.">
        <title>Rhizobium sp. strain NGR234 possesses a remarkable number of secretion systems.</title>
        <authorList>
            <person name="Schmeisser C."/>
            <person name="Liesegang H."/>
            <person name="Krysciak D."/>
            <person name="Bakkou N."/>
            <person name="Le Quere A."/>
            <person name="Wollherr A."/>
            <person name="Heinemeyer I."/>
            <person name="Morgenstern B."/>
            <person name="Pommerening-Roeser A."/>
            <person name="Flores M."/>
            <person name="Palacios R."/>
            <person name="Brenner S."/>
            <person name="Gottschalk G."/>
            <person name="Schmitz R.A."/>
            <person name="Broughton W.J."/>
            <person name="Perret X."/>
            <person name="Strittmatter A.W."/>
            <person name="Streit W.R."/>
        </authorList>
    </citation>
    <scope>NUCLEOTIDE SEQUENCE [LARGE SCALE GENOMIC DNA]</scope>
    <source>
        <strain evidence="11">NBRC 101917 / NGR234</strain>
        <strain evidence="10">NGR234</strain>
        <plasmid evidence="10">pNGR234b</plasmid>
    </source>
</reference>
<dbReference type="SMART" id="SM00382">
    <property type="entry name" value="AAA"/>
    <property type="match status" value="1"/>
</dbReference>
<evidence type="ECO:0000313" key="10">
    <source>
        <dbReference type="EMBL" id="ACP21815.1"/>
    </source>
</evidence>
<keyword evidence="4" id="KW-1003">Cell membrane</keyword>
<dbReference type="Pfam" id="PF00005">
    <property type="entry name" value="ABC_tran"/>
    <property type="match status" value="1"/>
</dbReference>
<dbReference type="Proteomes" id="UP000001054">
    <property type="component" value="Plasmid pNGR234b"/>
</dbReference>
<dbReference type="GO" id="GO:0005524">
    <property type="term" value="F:ATP binding"/>
    <property type="evidence" value="ECO:0007669"/>
    <property type="project" value="UniProtKB-KW"/>
</dbReference>
<sequence>MTRTAAALQVEDVHKRFGHHHVLKGVSLSAKKGDVISLIGSSGSGKSTFLRCINFLEIADRGRFVINGEEIRMKPGREGRAHPANWRQIERIRTGLAMVFQSFNLWAHMTVLENVTEAPIHVLGTSRKEATEQAEALLSKVGLYDKRHAYPAFLSGGQQQRASIARALCVDPGVMLFDEPTSALDPELVGEVLKVIRELAEEGRTMLIVTHEMKFARDVSSRVMFLDQGRVEEEGPPAQVFGAPLSARCRAFTGSLSH</sequence>
<comment type="similarity">
    <text evidence="2">Belongs to the ABC transporter superfamily.</text>
</comment>
<gene>
    <name evidence="9" type="primary">glnQ</name>
    <name evidence="10" type="ordered locus">NGR_b03510</name>
    <name evidence="9" type="ORF">RNGR00504</name>
</gene>
<dbReference type="PROSITE" id="PS00211">
    <property type="entry name" value="ABC_TRANSPORTER_1"/>
    <property type="match status" value="1"/>
</dbReference>
<keyword evidence="3" id="KW-0813">Transport</keyword>
<keyword evidence="7" id="KW-0472">Membrane</keyword>
<dbReference type="InterPro" id="IPR003593">
    <property type="entry name" value="AAA+_ATPase"/>
</dbReference>
<dbReference type="OrthoDB" id="9802264at2"/>
<dbReference type="InterPro" id="IPR030679">
    <property type="entry name" value="ABC_ATPase_HisP-typ"/>
</dbReference>
<dbReference type="PIRSF" id="PIRSF039085">
    <property type="entry name" value="ABC_ATPase_HisP"/>
    <property type="match status" value="1"/>
</dbReference>
<dbReference type="GO" id="GO:0016887">
    <property type="term" value="F:ATP hydrolysis activity"/>
    <property type="evidence" value="ECO:0007669"/>
    <property type="project" value="InterPro"/>
</dbReference>
<reference evidence="11" key="2">
    <citation type="journal article" date="2004" name="J. Bacteriol.">
        <title>An evolutionary hot spot: the pNGR234b replicon of Rhizobium sp. strain NGR234.</title>
        <authorList>
            <person name="Streit W.R."/>
            <person name="Schmitz R.A."/>
            <person name="Perret X."/>
            <person name="Staehelin C."/>
            <person name="Deakin W.J."/>
            <person name="Raasch C."/>
            <person name="Liesegang H."/>
            <person name="Broughton W.J."/>
        </authorList>
    </citation>
    <scope>NUCLEOTIDE SEQUENCE [LARGE SCALE GENOMIC DNA]</scope>
    <source>
        <strain evidence="11">NBRC 101917 / NGR234</strain>
    </source>
</reference>
<comment type="subcellular location">
    <subcellularLocation>
        <location evidence="1">Cell membrane</location>
        <topology evidence="1">Peripheral membrane protein</topology>
    </subcellularLocation>
</comment>
<evidence type="ECO:0000256" key="6">
    <source>
        <dbReference type="ARBA" id="ARBA00022840"/>
    </source>
</evidence>
<dbReference type="EMBL" id="CP000874">
    <property type="protein sequence ID" value="ACP21815.1"/>
    <property type="molecule type" value="Genomic_DNA"/>
</dbReference>
<dbReference type="PATRIC" id="fig|394.7.peg.797"/>
<reference evidence="9" key="1">
    <citation type="submission" date="2003-06" db="EMBL/GenBank/DDBJ databases">
        <title>Comparative DNA analysis of two large contigs of the Rhizobium sp. NGR234 megaplasmid 2.</title>
        <authorList>
            <person name="Broughton W.J."/>
            <person name="Perret X."/>
            <person name="Staehelin C."/>
            <person name="Schmitz R.A."/>
            <person name="Raasch C."/>
            <person name="Liesegang H."/>
            <person name="Gottschalk G."/>
            <person name="Streit W.R."/>
        </authorList>
    </citation>
    <scope>NUCLEOTIDE SEQUENCE</scope>
    <source>
        <strain evidence="9">NGR234</strain>
        <plasmid evidence="9">megaplasmid 2</plasmid>
    </source>
</reference>
<organism evidence="9">
    <name type="scientific">Sinorhizobium fredii (strain NBRC 101917 / NGR234)</name>
    <dbReference type="NCBI Taxonomy" id="394"/>
    <lineage>
        <taxon>Bacteria</taxon>
        <taxon>Pseudomonadati</taxon>
        <taxon>Pseudomonadota</taxon>
        <taxon>Alphaproteobacteria</taxon>
        <taxon>Hyphomicrobiales</taxon>
        <taxon>Rhizobiaceae</taxon>
        <taxon>Sinorhizobium/Ensifer group</taxon>
        <taxon>Sinorhizobium</taxon>
    </lineage>
</organism>
<dbReference type="InterPro" id="IPR003439">
    <property type="entry name" value="ABC_transporter-like_ATP-bd"/>
</dbReference>
<dbReference type="Gene3D" id="3.40.50.300">
    <property type="entry name" value="P-loop containing nucleotide triphosphate hydrolases"/>
    <property type="match status" value="1"/>
</dbReference>
<geneLocation type="plasmid" evidence="11">
    <name>sym pNGR234b</name>
</geneLocation>
<evidence type="ECO:0000313" key="11">
    <source>
        <dbReference type="Proteomes" id="UP000001054"/>
    </source>
</evidence>
<accession>Q6W1U1</accession>
<evidence type="ECO:0000256" key="7">
    <source>
        <dbReference type="ARBA" id="ARBA00023136"/>
    </source>
</evidence>
<dbReference type="FunFam" id="3.40.50.300:FF:000020">
    <property type="entry name" value="Amino acid ABC transporter ATP-binding component"/>
    <property type="match status" value="1"/>
</dbReference>
<feature type="domain" description="ABC transporter" evidence="8">
    <location>
        <begin position="8"/>
        <end position="253"/>
    </location>
</feature>
<dbReference type="PROSITE" id="PS50893">
    <property type="entry name" value="ABC_TRANSPORTER_2"/>
    <property type="match status" value="1"/>
</dbReference>
<dbReference type="KEGG" id="rhi:NGR_b03510"/>
<dbReference type="PANTHER" id="PTHR43166">
    <property type="entry name" value="AMINO ACID IMPORT ATP-BINDING PROTEIN"/>
    <property type="match status" value="1"/>
</dbReference>
<keyword evidence="9" id="KW-0614">Plasmid</keyword>
<keyword evidence="11" id="KW-1185">Reference proteome</keyword>
<evidence type="ECO:0000256" key="1">
    <source>
        <dbReference type="ARBA" id="ARBA00004202"/>
    </source>
</evidence>
<dbReference type="InterPro" id="IPR017871">
    <property type="entry name" value="ABC_transporter-like_CS"/>
</dbReference>
<keyword evidence="6 9" id="KW-0067">ATP-binding</keyword>
<protein>
    <submittedName>
        <fullName evidence="9">Glutamine transport ATP-binding protein glnQ</fullName>
    </submittedName>
    <submittedName>
        <fullName evidence="10">Predicted HisP, ABC-type histidine transport system, ATPase component HisP</fullName>
    </submittedName>
</protein>